<organism evidence="2 3">
    <name type="scientific">Lolium multiflorum</name>
    <name type="common">Italian ryegrass</name>
    <name type="synonym">Lolium perenne subsp. multiflorum</name>
    <dbReference type="NCBI Taxonomy" id="4521"/>
    <lineage>
        <taxon>Eukaryota</taxon>
        <taxon>Viridiplantae</taxon>
        <taxon>Streptophyta</taxon>
        <taxon>Embryophyta</taxon>
        <taxon>Tracheophyta</taxon>
        <taxon>Spermatophyta</taxon>
        <taxon>Magnoliopsida</taxon>
        <taxon>Liliopsida</taxon>
        <taxon>Poales</taxon>
        <taxon>Poaceae</taxon>
        <taxon>BOP clade</taxon>
        <taxon>Pooideae</taxon>
        <taxon>Poodae</taxon>
        <taxon>Poeae</taxon>
        <taxon>Poeae Chloroplast Group 2 (Poeae type)</taxon>
        <taxon>Loliodinae</taxon>
        <taxon>Loliinae</taxon>
        <taxon>Lolium</taxon>
    </lineage>
</organism>
<reference evidence="2" key="1">
    <citation type="submission" date="2023-07" db="EMBL/GenBank/DDBJ databases">
        <title>A chromosome-level genome assembly of Lolium multiflorum.</title>
        <authorList>
            <person name="Chen Y."/>
            <person name="Copetti D."/>
            <person name="Kolliker R."/>
            <person name="Studer B."/>
        </authorList>
    </citation>
    <scope>NUCLEOTIDE SEQUENCE</scope>
    <source>
        <strain evidence="2">02402/16</strain>
        <tissue evidence="2">Leaf</tissue>
    </source>
</reference>
<evidence type="ECO:0000313" key="3">
    <source>
        <dbReference type="Proteomes" id="UP001231189"/>
    </source>
</evidence>
<dbReference type="Pfam" id="PF00078">
    <property type="entry name" value="RVT_1"/>
    <property type="match status" value="1"/>
</dbReference>
<feature type="domain" description="Reverse transcriptase" evidence="1">
    <location>
        <begin position="125"/>
        <end position="198"/>
    </location>
</feature>
<dbReference type="PANTHER" id="PTHR24559">
    <property type="entry name" value="TRANSPOSON TY3-I GAG-POL POLYPROTEIN"/>
    <property type="match status" value="1"/>
</dbReference>
<comment type="caution">
    <text evidence="2">The sequence shown here is derived from an EMBL/GenBank/DDBJ whole genome shotgun (WGS) entry which is preliminary data.</text>
</comment>
<evidence type="ECO:0000313" key="2">
    <source>
        <dbReference type="EMBL" id="KAK1648123.1"/>
    </source>
</evidence>
<dbReference type="Proteomes" id="UP001231189">
    <property type="component" value="Unassembled WGS sequence"/>
</dbReference>
<sequence>MFTISAKRRSRSVVPFKSSYHVIFGRPTYQIPCKSVLYLQQAQDSGSQWYDHHNRRLQKAHECELGEAAFAESVISGEELKGYRAAVDPTEMQHHQEADLRTQKLLQGRDRDQESQLQGRRRFQAGATYQRTMQRCLKDQIGRNVHAYVDDIAVMTRKGSDLISDLTETFENLRRHKMMLNPLKCVFGVPAGKLLGFIVSHRGIEVNPEKIKAISNGQLVSKMCND</sequence>
<accession>A0AAD8W9C0</accession>
<keyword evidence="3" id="KW-1185">Reference proteome</keyword>
<name>A0AAD8W9C0_LOLMU</name>
<dbReference type="AlphaFoldDB" id="A0AAD8W9C0"/>
<dbReference type="InterPro" id="IPR053134">
    <property type="entry name" value="RNA-dir_DNA_polymerase"/>
</dbReference>
<dbReference type="InterPro" id="IPR000477">
    <property type="entry name" value="RT_dom"/>
</dbReference>
<evidence type="ECO:0000259" key="1">
    <source>
        <dbReference type="Pfam" id="PF00078"/>
    </source>
</evidence>
<proteinExistence type="predicted"/>
<dbReference type="InterPro" id="IPR043502">
    <property type="entry name" value="DNA/RNA_pol_sf"/>
</dbReference>
<dbReference type="PANTHER" id="PTHR24559:SF430">
    <property type="entry name" value="RNA-DIRECTED DNA POLYMERASE"/>
    <property type="match status" value="1"/>
</dbReference>
<dbReference type="Gene3D" id="3.30.70.270">
    <property type="match status" value="1"/>
</dbReference>
<protein>
    <recommendedName>
        <fullName evidence="1">Reverse transcriptase domain-containing protein</fullName>
    </recommendedName>
</protein>
<dbReference type="InterPro" id="IPR043128">
    <property type="entry name" value="Rev_trsase/Diguanyl_cyclase"/>
</dbReference>
<dbReference type="EMBL" id="JAUUTY010000004">
    <property type="protein sequence ID" value="KAK1648123.1"/>
    <property type="molecule type" value="Genomic_DNA"/>
</dbReference>
<dbReference type="SUPFAM" id="SSF56672">
    <property type="entry name" value="DNA/RNA polymerases"/>
    <property type="match status" value="1"/>
</dbReference>
<gene>
    <name evidence="2" type="ORF">QYE76_065928</name>
</gene>